<evidence type="ECO:0000256" key="1">
    <source>
        <dbReference type="SAM" id="SignalP"/>
    </source>
</evidence>
<dbReference type="Proteomes" id="UP001501251">
    <property type="component" value="Unassembled WGS sequence"/>
</dbReference>
<comment type="caution">
    <text evidence="2">The sequence shown here is derived from an EMBL/GenBank/DDBJ whole genome shotgun (WGS) entry which is preliminary data.</text>
</comment>
<organism evidence="2 3">
    <name type="scientific">Streptosporangium oxazolinicum</name>
    <dbReference type="NCBI Taxonomy" id="909287"/>
    <lineage>
        <taxon>Bacteria</taxon>
        <taxon>Bacillati</taxon>
        <taxon>Actinomycetota</taxon>
        <taxon>Actinomycetes</taxon>
        <taxon>Streptosporangiales</taxon>
        <taxon>Streptosporangiaceae</taxon>
        <taxon>Streptosporangium</taxon>
    </lineage>
</organism>
<feature type="chain" id="PRO_5047319499" description="Metalloprotease" evidence="1">
    <location>
        <begin position="28"/>
        <end position="164"/>
    </location>
</feature>
<accession>A0ABP8AT17</accession>
<protein>
    <recommendedName>
        <fullName evidence="4">Metalloprotease</fullName>
    </recommendedName>
</protein>
<feature type="signal peptide" evidence="1">
    <location>
        <begin position="1"/>
        <end position="27"/>
    </location>
</feature>
<name>A0ABP8AT17_9ACTN</name>
<keyword evidence="1" id="KW-0732">Signal</keyword>
<dbReference type="RefSeq" id="WP_344918189.1">
    <property type="nucleotide sequence ID" value="NZ_BAABAQ010000004.1"/>
</dbReference>
<evidence type="ECO:0008006" key="4">
    <source>
        <dbReference type="Google" id="ProtNLM"/>
    </source>
</evidence>
<sequence>MRIIRIPLIALLSGVLVSTLLTGTAGAAVTTERLAPVPTGKAALTANPIYKTGKLEPDACPEQPVYNDDLETAETYLSFAPDCLNGGWEYQFSKTKPPFSKPRFAVTARIGVPTGCGRFPKGAQAVHCPANKKITFYPSKGILSQAIELLLFQTLAHECGHHVQ</sequence>
<keyword evidence="3" id="KW-1185">Reference proteome</keyword>
<gene>
    <name evidence="2" type="ORF">GCM10022252_27250</name>
</gene>
<dbReference type="EMBL" id="BAABAQ010000004">
    <property type="protein sequence ID" value="GAA4189868.1"/>
    <property type="molecule type" value="Genomic_DNA"/>
</dbReference>
<proteinExistence type="predicted"/>
<reference evidence="3" key="1">
    <citation type="journal article" date="2019" name="Int. J. Syst. Evol. Microbiol.">
        <title>The Global Catalogue of Microorganisms (GCM) 10K type strain sequencing project: providing services to taxonomists for standard genome sequencing and annotation.</title>
        <authorList>
            <consortium name="The Broad Institute Genomics Platform"/>
            <consortium name="The Broad Institute Genome Sequencing Center for Infectious Disease"/>
            <person name="Wu L."/>
            <person name="Ma J."/>
        </authorList>
    </citation>
    <scope>NUCLEOTIDE SEQUENCE [LARGE SCALE GENOMIC DNA]</scope>
    <source>
        <strain evidence="3">JCM 17388</strain>
    </source>
</reference>
<evidence type="ECO:0000313" key="3">
    <source>
        <dbReference type="Proteomes" id="UP001501251"/>
    </source>
</evidence>
<evidence type="ECO:0000313" key="2">
    <source>
        <dbReference type="EMBL" id="GAA4189868.1"/>
    </source>
</evidence>